<dbReference type="GO" id="GO:0005509">
    <property type="term" value="F:calcium ion binding"/>
    <property type="evidence" value="ECO:0007669"/>
    <property type="project" value="InterPro"/>
</dbReference>
<evidence type="ECO:0000256" key="7">
    <source>
        <dbReference type="ARBA" id="ARBA00022837"/>
    </source>
</evidence>
<dbReference type="RefSeq" id="XP_008069093.1">
    <property type="nucleotide sequence ID" value="XM_008070902.1"/>
</dbReference>
<dbReference type="FunFam" id="1.10.530.10:FF:000014">
    <property type="entry name" value="Alpha-lactalbumin"/>
    <property type="match status" value="1"/>
</dbReference>
<dbReference type="InterPro" id="IPR000545">
    <property type="entry name" value="Lactalbumin"/>
</dbReference>
<keyword evidence="6" id="KW-0494">Milk protein</keyword>
<evidence type="ECO:0000256" key="1">
    <source>
        <dbReference type="ARBA" id="ARBA00002592"/>
    </source>
</evidence>
<organism evidence="14 15">
    <name type="scientific">Carlito syrichta</name>
    <name type="common">Philippine tarsier</name>
    <name type="synonym">Tarsius syrichta</name>
    <dbReference type="NCBI Taxonomy" id="1868482"/>
    <lineage>
        <taxon>Eukaryota</taxon>
        <taxon>Metazoa</taxon>
        <taxon>Chordata</taxon>
        <taxon>Craniata</taxon>
        <taxon>Vertebrata</taxon>
        <taxon>Euteleostomi</taxon>
        <taxon>Mammalia</taxon>
        <taxon>Eutheria</taxon>
        <taxon>Euarchontoglires</taxon>
        <taxon>Primates</taxon>
        <taxon>Haplorrhini</taxon>
        <taxon>Tarsiiformes</taxon>
        <taxon>Tarsiidae</taxon>
        <taxon>Carlito</taxon>
    </lineage>
</organism>
<evidence type="ECO:0000256" key="4">
    <source>
        <dbReference type="ARBA" id="ARBA00022525"/>
    </source>
</evidence>
<sequence>MMSFVSLFLVGILFPAIQAEQLTTCEVSRLLKEMDNYRGIPLPELVCTIFHTSGYDTQAIVKNNESTEYGLFQISNKLWCRSDQIPQSENICDISCDKFLDGELTDDIACAKKILDIKGIDYWLAHEALCSENLEQWRCEEL</sequence>
<feature type="signal peptide" evidence="12">
    <location>
        <begin position="1"/>
        <end position="19"/>
    </location>
</feature>
<keyword evidence="4" id="KW-0964">Secreted</keyword>
<dbReference type="GO" id="GO:0005576">
    <property type="term" value="C:extracellular region"/>
    <property type="evidence" value="ECO:0007669"/>
    <property type="project" value="UniProtKB-SubCell"/>
</dbReference>
<keyword evidence="9" id="KW-1015">Disulfide bond</keyword>
<comment type="similarity">
    <text evidence="11">Belongs to the glycosyl hydrolase 22 family.</text>
</comment>
<protein>
    <recommendedName>
        <fullName evidence="3">Alpha-lactalbumin</fullName>
    </recommendedName>
    <alternativeName>
        <fullName evidence="10">Lactose synthase B protein</fullName>
    </alternativeName>
</protein>
<dbReference type="Proteomes" id="UP000189704">
    <property type="component" value="Unplaced"/>
</dbReference>
<evidence type="ECO:0000256" key="11">
    <source>
        <dbReference type="RuleBase" id="RU004440"/>
    </source>
</evidence>
<feature type="domain" description="Glycosyl hydrolases family 22 (GH22)" evidence="13">
    <location>
        <begin position="92"/>
        <end position="110"/>
    </location>
</feature>
<reference evidence="15" key="1">
    <citation type="submission" date="2025-08" db="UniProtKB">
        <authorList>
            <consortium name="RefSeq"/>
        </authorList>
    </citation>
    <scope>IDENTIFICATION</scope>
</reference>
<accession>A0A1U7UK73</accession>
<dbReference type="SMART" id="SM00263">
    <property type="entry name" value="LYZ1"/>
    <property type="match status" value="1"/>
</dbReference>
<dbReference type="GO" id="GO:0005989">
    <property type="term" value="P:lactose biosynthetic process"/>
    <property type="evidence" value="ECO:0007669"/>
    <property type="project" value="UniProtKB-KW"/>
</dbReference>
<dbReference type="CDD" id="cd16898">
    <property type="entry name" value="LYZ_LA"/>
    <property type="match status" value="1"/>
</dbReference>
<dbReference type="AlphaFoldDB" id="A0A1U7UK73"/>
<dbReference type="PROSITE" id="PS51348">
    <property type="entry name" value="GLYCOSYL_HYDROL_F22_2"/>
    <property type="match status" value="1"/>
</dbReference>
<gene>
    <name evidence="15" type="primary">LALBA</name>
</gene>
<evidence type="ECO:0000256" key="10">
    <source>
        <dbReference type="ARBA" id="ARBA00031746"/>
    </source>
</evidence>
<dbReference type="InterPro" id="IPR019799">
    <property type="entry name" value="Glyco_hydro_22_CS"/>
</dbReference>
<dbReference type="PROSITE" id="PS00128">
    <property type="entry name" value="GLYCOSYL_HYDROL_F22_1"/>
    <property type="match status" value="1"/>
</dbReference>
<evidence type="ECO:0000256" key="2">
    <source>
        <dbReference type="ARBA" id="ARBA00004613"/>
    </source>
</evidence>
<dbReference type="PRINTS" id="PR00136">
    <property type="entry name" value="LACTALBUMIN"/>
</dbReference>
<dbReference type="SUPFAM" id="SSF53955">
    <property type="entry name" value="Lysozyme-like"/>
    <property type="match status" value="1"/>
</dbReference>
<evidence type="ECO:0000256" key="5">
    <source>
        <dbReference type="ARBA" id="ARBA00022723"/>
    </source>
</evidence>
<keyword evidence="14" id="KW-1185">Reference proteome</keyword>
<evidence type="ECO:0000256" key="9">
    <source>
        <dbReference type="ARBA" id="ARBA00023157"/>
    </source>
</evidence>
<dbReference type="GO" id="GO:0004461">
    <property type="term" value="F:lactose synthase activity"/>
    <property type="evidence" value="ECO:0007669"/>
    <property type="project" value="InterPro"/>
</dbReference>
<evidence type="ECO:0000256" key="6">
    <source>
        <dbReference type="ARBA" id="ARBA00022743"/>
    </source>
</evidence>
<comment type="subcellular location">
    <subcellularLocation>
        <location evidence="2">Secreted</location>
    </subcellularLocation>
</comment>
<comment type="function">
    <text evidence="1">Regulatory subunit of lactose synthase, changes the substrate specificity of galactosyltransferase in the mammary gland making glucose a good acceptor substrate for this enzyme. This enables LS to synthesize lactose, the major carbohydrate component of milk. In other tissues, galactosyltransferase transfers galactose onto the N-acetylglucosamine of the oligosaccharide chains in glycoproteins.</text>
</comment>
<evidence type="ECO:0000256" key="8">
    <source>
        <dbReference type="ARBA" id="ARBA00023091"/>
    </source>
</evidence>
<proteinExistence type="inferred from homology"/>
<dbReference type="KEGG" id="csyr:103273467"/>
<keyword evidence="5" id="KW-0479">Metal-binding</keyword>
<evidence type="ECO:0000313" key="14">
    <source>
        <dbReference type="Proteomes" id="UP000189704"/>
    </source>
</evidence>
<dbReference type="GO" id="GO:0050830">
    <property type="term" value="P:defense response to Gram-positive bacterium"/>
    <property type="evidence" value="ECO:0007669"/>
    <property type="project" value="TreeGrafter"/>
</dbReference>
<dbReference type="PANTHER" id="PTHR11407:SF32">
    <property type="entry name" value="ALPHA-LACTALBUMIN"/>
    <property type="match status" value="1"/>
</dbReference>
<dbReference type="OMA" id="PEWICTI"/>
<dbReference type="PRINTS" id="PR00135">
    <property type="entry name" value="LYZLACT"/>
</dbReference>
<dbReference type="GeneID" id="103273467"/>
<dbReference type="PANTHER" id="PTHR11407">
    <property type="entry name" value="LYSOZYME C"/>
    <property type="match status" value="1"/>
</dbReference>
<dbReference type="InterPro" id="IPR001916">
    <property type="entry name" value="Glyco_hydro_22"/>
</dbReference>
<dbReference type="GO" id="GO:0003796">
    <property type="term" value="F:lysozyme activity"/>
    <property type="evidence" value="ECO:0007669"/>
    <property type="project" value="TreeGrafter"/>
</dbReference>
<dbReference type="Pfam" id="PF00062">
    <property type="entry name" value="Lys"/>
    <property type="match status" value="1"/>
</dbReference>
<evidence type="ECO:0000256" key="3">
    <source>
        <dbReference type="ARBA" id="ARBA00017299"/>
    </source>
</evidence>
<evidence type="ECO:0000313" key="15">
    <source>
        <dbReference type="RefSeq" id="XP_008069093.1"/>
    </source>
</evidence>
<dbReference type="Gene3D" id="1.10.530.10">
    <property type="match status" value="1"/>
</dbReference>
<dbReference type="CTD" id="3906"/>
<evidence type="ECO:0000259" key="13">
    <source>
        <dbReference type="PROSITE" id="PS00128"/>
    </source>
</evidence>
<dbReference type="InterPro" id="IPR023346">
    <property type="entry name" value="Lysozyme-like_dom_sf"/>
</dbReference>
<dbReference type="GO" id="GO:0050829">
    <property type="term" value="P:defense response to Gram-negative bacterium"/>
    <property type="evidence" value="ECO:0007669"/>
    <property type="project" value="TreeGrafter"/>
</dbReference>
<keyword evidence="8" id="KW-0422">Lactose biosynthesis</keyword>
<keyword evidence="7" id="KW-0106">Calcium</keyword>
<dbReference type="OrthoDB" id="17373at2759"/>
<evidence type="ECO:0000256" key="12">
    <source>
        <dbReference type="SAM" id="SignalP"/>
    </source>
</evidence>
<dbReference type="STRING" id="1868482.ENSTSYP00000006674"/>
<keyword evidence="12" id="KW-0732">Signal</keyword>
<name>A0A1U7UK73_CARSF</name>
<feature type="chain" id="PRO_5010573825" description="Alpha-lactalbumin" evidence="12">
    <location>
        <begin position="20"/>
        <end position="142"/>
    </location>
</feature>